<dbReference type="PANTHER" id="PTHR34474:SF2">
    <property type="entry name" value="SIGNAL TRANSDUCTION PROTEIN TRAP"/>
    <property type="match status" value="1"/>
</dbReference>
<dbReference type="Proteomes" id="UP001180087">
    <property type="component" value="Chromosome"/>
</dbReference>
<evidence type="ECO:0000259" key="1">
    <source>
        <dbReference type="PROSITE" id="PS51725"/>
    </source>
</evidence>
<protein>
    <submittedName>
        <fullName evidence="2">Antibiotic biosynthesis monooxygenase</fullName>
        <ecNumber evidence="2">1.14.-.-</ecNumber>
    </submittedName>
</protein>
<dbReference type="PANTHER" id="PTHR34474">
    <property type="entry name" value="SIGNAL TRANSDUCTION PROTEIN TRAP"/>
    <property type="match status" value="1"/>
</dbReference>
<dbReference type="Pfam" id="PF03992">
    <property type="entry name" value="ABM"/>
    <property type="match status" value="1"/>
</dbReference>
<evidence type="ECO:0000313" key="2">
    <source>
        <dbReference type="EMBL" id="WLV25513.1"/>
    </source>
</evidence>
<keyword evidence="2" id="KW-0503">Monooxygenase</keyword>
<dbReference type="EMBL" id="CP129113">
    <property type="protein sequence ID" value="WLV25513.1"/>
    <property type="molecule type" value="Genomic_DNA"/>
</dbReference>
<accession>A0ABY9KXB1</accession>
<keyword evidence="3" id="KW-1185">Reference proteome</keyword>
<proteinExistence type="predicted"/>
<dbReference type="InterPro" id="IPR011008">
    <property type="entry name" value="Dimeric_a/b-barrel"/>
</dbReference>
<dbReference type="SUPFAM" id="SSF54909">
    <property type="entry name" value="Dimeric alpha+beta barrel"/>
    <property type="match status" value="1"/>
</dbReference>
<organism evidence="2 3">
    <name type="scientific">Aciduricibacillus chroicocephali</name>
    <dbReference type="NCBI Taxonomy" id="3054939"/>
    <lineage>
        <taxon>Bacteria</taxon>
        <taxon>Bacillati</taxon>
        <taxon>Bacillota</taxon>
        <taxon>Bacilli</taxon>
        <taxon>Bacillales</taxon>
        <taxon>Bacillaceae</taxon>
        <taxon>Aciduricibacillus</taxon>
    </lineage>
</organism>
<sequence length="165" mass="19408">MNSYMTNGTESYLKSLMVKHPELNFILMEEADTAVLYYEAENEEIFESGRSYEHVITSGELVQRGYVVINNIPVTEEGRPMFEERFRQRQQQVEKTPGFQAFRLLRPISGNTYAAFTQWQSKQDFENWTESAEFKQAHANRPPKPPAYYADRPYIKKYTVITQEK</sequence>
<gene>
    <name evidence="2" type="ORF">QR721_04700</name>
</gene>
<reference evidence="2" key="1">
    <citation type="submission" date="2023-06" db="EMBL/GenBank/DDBJ databases">
        <title>A Treasure from Seagulls: Isolation and Description of Aciduricobacillus qingdaonensis gen. nov., sp. nov., a Rare Obligately Uric Acid-utilizing Member in the Family Bacillaceae.</title>
        <authorList>
            <person name="Liu W."/>
            <person name="Wang B."/>
        </authorList>
    </citation>
    <scope>NUCLEOTIDE SEQUENCE</scope>
    <source>
        <strain evidence="2">44XB</strain>
    </source>
</reference>
<dbReference type="GO" id="GO:0004497">
    <property type="term" value="F:monooxygenase activity"/>
    <property type="evidence" value="ECO:0007669"/>
    <property type="project" value="UniProtKB-KW"/>
</dbReference>
<keyword evidence="2" id="KW-0560">Oxidoreductase</keyword>
<feature type="domain" description="ABM" evidence="1">
    <location>
        <begin position="66"/>
        <end position="161"/>
    </location>
</feature>
<name>A0ABY9KXB1_9BACI</name>
<dbReference type="Gene3D" id="3.30.70.100">
    <property type="match status" value="1"/>
</dbReference>
<evidence type="ECO:0000313" key="3">
    <source>
        <dbReference type="Proteomes" id="UP001180087"/>
    </source>
</evidence>
<dbReference type="InterPro" id="IPR007138">
    <property type="entry name" value="ABM_dom"/>
</dbReference>
<dbReference type="PROSITE" id="PS51725">
    <property type="entry name" value="ABM"/>
    <property type="match status" value="1"/>
</dbReference>
<dbReference type="EC" id="1.14.-.-" evidence="2"/>
<dbReference type="InterPro" id="IPR050404">
    <property type="entry name" value="Heme-degrading_MO"/>
</dbReference>
<dbReference type="RefSeq" id="WP_348029304.1">
    <property type="nucleotide sequence ID" value="NZ_CP129113.1"/>
</dbReference>